<reference evidence="1" key="1">
    <citation type="submission" date="2023-07" db="EMBL/GenBank/DDBJ databases">
        <title>Sorghum-associated microbial communities from plants grown in Nebraska, USA.</title>
        <authorList>
            <person name="Schachtman D."/>
        </authorList>
    </citation>
    <scope>NUCLEOTIDE SEQUENCE</scope>
    <source>
        <strain evidence="1">BE80</strain>
    </source>
</reference>
<sequence length="193" mass="22191">MKNKPFVFGVLIIVLIAGISYIIADQTIEDRVNTISSDHHVFTDYEELAEHADLIVEVTATDESTQVIEDKSGMGRGHTVTRVAINQVFANSTQQELHVQLDILEPTYVMRNKGLYTGVTRYSYGRYTPMHADQRYVLFLTWDEQRQGYWVRSLEQGKFNVDHRDTEEQATRANNPQLQALKTDVLQHLAYLD</sequence>
<evidence type="ECO:0000313" key="1">
    <source>
        <dbReference type="EMBL" id="MDR6723420.1"/>
    </source>
</evidence>
<accession>A0AAP5GZJ2</accession>
<comment type="caution">
    <text evidence="1">The sequence shown here is derived from an EMBL/GenBank/DDBJ whole genome shotgun (WGS) entry which is preliminary data.</text>
</comment>
<dbReference type="Proteomes" id="UP001254832">
    <property type="component" value="Unassembled WGS sequence"/>
</dbReference>
<evidence type="ECO:0000313" key="2">
    <source>
        <dbReference type="Proteomes" id="UP001254832"/>
    </source>
</evidence>
<dbReference type="RefSeq" id="WP_310138522.1">
    <property type="nucleotide sequence ID" value="NZ_JAVDTR010000004.1"/>
</dbReference>
<gene>
    <name evidence="1" type="ORF">J2W91_001872</name>
</gene>
<dbReference type="EMBL" id="JAVDTR010000004">
    <property type="protein sequence ID" value="MDR6723420.1"/>
    <property type="molecule type" value="Genomic_DNA"/>
</dbReference>
<organism evidence="1 2">
    <name type="scientific">Paenibacillus amylolyticus</name>
    <dbReference type="NCBI Taxonomy" id="1451"/>
    <lineage>
        <taxon>Bacteria</taxon>
        <taxon>Bacillati</taxon>
        <taxon>Bacillota</taxon>
        <taxon>Bacilli</taxon>
        <taxon>Bacillales</taxon>
        <taxon>Paenibacillaceae</taxon>
        <taxon>Paenibacillus</taxon>
    </lineage>
</organism>
<dbReference type="AlphaFoldDB" id="A0AAP5GZJ2"/>
<protein>
    <submittedName>
        <fullName evidence="1">Uncharacterized protein</fullName>
    </submittedName>
</protein>
<proteinExistence type="predicted"/>
<name>A0AAP5GZJ2_PAEAM</name>